<dbReference type="InterPro" id="IPR044246">
    <property type="entry name" value="ZFP3-like"/>
</dbReference>
<organism evidence="9 10">
    <name type="scientific">Zingiber officinale</name>
    <name type="common">Ginger</name>
    <name type="synonym">Amomum zingiber</name>
    <dbReference type="NCBI Taxonomy" id="94328"/>
    <lineage>
        <taxon>Eukaryota</taxon>
        <taxon>Viridiplantae</taxon>
        <taxon>Streptophyta</taxon>
        <taxon>Embryophyta</taxon>
        <taxon>Tracheophyta</taxon>
        <taxon>Spermatophyta</taxon>
        <taxon>Magnoliopsida</taxon>
        <taxon>Liliopsida</taxon>
        <taxon>Zingiberales</taxon>
        <taxon>Zingiberaceae</taxon>
        <taxon>Zingiber</taxon>
    </lineage>
</organism>
<evidence type="ECO:0000313" key="9">
    <source>
        <dbReference type="EMBL" id="KAG6468732.1"/>
    </source>
</evidence>
<keyword evidence="10" id="KW-1185">Reference proteome</keyword>
<dbReference type="PANTHER" id="PTHR47287:SF15">
    <property type="entry name" value="ZINC FINGER PROTEIN 3-LIKE"/>
    <property type="match status" value="1"/>
</dbReference>
<gene>
    <name evidence="9" type="ORF">ZIOFF_073425</name>
</gene>
<dbReference type="PROSITE" id="PS50157">
    <property type="entry name" value="ZINC_FINGER_C2H2_2"/>
    <property type="match status" value="1"/>
</dbReference>
<dbReference type="GO" id="GO:0005634">
    <property type="term" value="C:nucleus"/>
    <property type="evidence" value="ECO:0007669"/>
    <property type="project" value="UniProtKB-SubCell"/>
</dbReference>
<evidence type="ECO:0000256" key="4">
    <source>
        <dbReference type="ARBA" id="ARBA00022833"/>
    </source>
</evidence>
<name>A0A8J5ETR4_ZINOF</name>
<dbReference type="AlphaFoldDB" id="A0A8J5ETR4"/>
<evidence type="ECO:0000256" key="1">
    <source>
        <dbReference type="ARBA" id="ARBA00004123"/>
    </source>
</evidence>
<proteinExistence type="predicted"/>
<reference evidence="9 10" key="1">
    <citation type="submission" date="2020-08" db="EMBL/GenBank/DDBJ databases">
        <title>Plant Genome Project.</title>
        <authorList>
            <person name="Zhang R.-G."/>
        </authorList>
    </citation>
    <scope>NUCLEOTIDE SEQUENCE [LARGE SCALE GENOMIC DNA]</scope>
    <source>
        <tissue evidence="9">Rhizome</tissue>
    </source>
</reference>
<evidence type="ECO:0000256" key="5">
    <source>
        <dbReference type="ARBA" id="ARBA00023242"/>
    </source>
</evidence>
<sequence length="141" mass="15852">MDRRDQSRVRLVMDPQVQAAAMLVMDPWQHPRKLYSCKYCNKMLSTPQGLGGHQNAHKTERQQAKVAPNRKPEPSECFVLVPLEPPGGSKTERLNVNEGGNNCNAGRPVTRDFISNIGQTNHVVIGQQKFPDHDLDLSLRL</sequence>
<keyword evidence="3 6" id="KW-0863">Zinc-finger</keyword>
<dbReference type="PANTHER" id="PTHR47287">
    <property type="entry name" value="C2H2 AND C2HC ZINC FINGERS SUPERFAMILY PROTEIN"/>
    <property type="match status" value="1"/>
</dbReference>
<dbReference type="EMBL" id="JACMSC010000022">
    <property type="protein sequence ID" value="KAG6468732.1"/>
    <property type="molecule type" value="Genomic_DNA"/>
</dbReference>
<keyword evidence="2" id="KW-0479">Metal-binding</keyword>
<evidence type="ECO:0000256" key="7">
    <source>
        <dbReference type="SAM" id="MobiDB-lite"/>
    </source>
</evidence>
<dbReference type="InterPro" id="IPR013087">
    <property type="entry name" value="Znf_C2H2_type"/>
</dbReference>
<feature type="domain" description="C2H2-type" evidence="8">
    <location>
        <begin position="35"/>
        <end position="62"/>
    </location>
</feature>
<comment type="subcellular location">
    <subcellularLocation>
        <location evidence="1">Nucleus</location>
    </subcellularLocation>
</comment>
<evidence type="ECO:0000256" key="3">
    <source>
        <dbReference type="ARBA" id="ARBA00022771"/>
    </source>
</evidence>
<keyword evidence="4" id="KW-0862">Zinc</keyword>
<dbReference type="PROSITE" id="PS00028">
    <property type="entry name" value="ZINC_FINGER_C2H2_1"/>
    <property type="match status" value="1"/>
</dbReference>
<accession>A0A8J5ETR4</accession>
<evidence type="ECO:0000259" key="8">
    <source>
        <dbReference type="PROSITE" id="PS50157"/>
    </source>
</evidence>
<dbReference type="OrthoDB" id="755228at2759"/>
<protein>
    <recommendedName>
        <fullName evidence="8">C2H2-type domain-containing protein</fullName>
    </recommendedName>
</protein>
<dbReference type="GO" id="GO:0009788">
    <property type="term" value="P:negative regulation of abscisic acid-activated signaling pathway"/>
    <property type="evidence" value="ECO:0007669"/>
    <property type="project" value="InterPro"/>
</dbReference>
<comment type="caution">
    <text evidence="9">The sequence shown here is derived from an EMBL/GenBank/DDBJ whole genome shotgun (WGS) entry which is preliminary data.</text>
</comment>
<evidence type="ECO:0000313" key="10">
    <source>
        <dbReference type="Proteomes" id="UP000734854"/>
    </source>
</evidence>
<dbReference type="Proteomes" id="UP000734854">
    <property type="component" value="Unassembled WGS sequence"/>
</dbReference>
<feature type="region of interest" description="Disordered" evidence="7">
    <location>
        <begin position="49"/>
        <end position="73"/>
    </location>
</feature>
<keyword evidence="5" id="KW-0539">Nucleus</keyword>
<evidence type="ECO:0000256" key="2">
    <source>
        <dbReference type="ARBA" id="ARBA00022723"/>
    </source>
</evidence>
<dbReference type="GO" id="GO:0008270">
    <property type="term" value="F:zinc ion binding"/>
    <property type="evidence" value="ECO:0007669"/>
    <property type="project" value="UniProtKB-KW"/>
</dbReference>
<evidence type="ECO:0000256" key="6">
    <source>
        <dbReference type="PROSITE-ProRule" id="PRU00042"/>
    </source>
</evidence>